<accession>A0A2T0U109</accession>
<sequence>MKTNLFTKGLAAGLLLIIAFAFHSCNGERLVANNNIISETRDISGFERIEAGGANTVHVVYGDNFKIELKGSSNLIQAYETKIEGESLTLRYKDDVNVDDDDVEVFVTLPVLNGLTLSGSGDMDVKGRFPEAKQFIVTINGSGDINISENFSCVSLEVDISGSGKAELSNLQSVRSEVTISGSGDTYVHAEEELDVRINGSGTVYYKGSPRVKSDINGSGQVKRL</sequence>
<dbReference type="Gene3D" id="2.160.20.120">
    <property type="match status" value="1"/>
</dbReference>
<dbReference type="Proteomes" id="UP000238034">
    <property type="component" value="Unassembled WGS sequence"/>
</dbReference>
<evidence type="ECO:0000259" key="1">
    <source>
        <dbReference type="Pfam" id="PF10988"/>
    </source>
</evidence>
<keyword evidence="3" id="KW-1185">Reference proteome</keyword>
<evidence type="ECO:0000313" key="2">
    <source>
        <dbReference type="EMBL" id="PRY51589.1"/>
    </source>
</evidence>
<protein>
    <submittedName>
        <fullName evidence="2">Putative autotransporter adhesin-like protein</fullName>
    </submittedName>
</protein>
<dbReference type="PANTHER" id="PTHR39200:SF1">
    <property type="entry name" value="AUTO-TRANSPORTER ADHESIN HEAD GIN DOMAIN-CONTAINING PROTEIN-RELATED"/>
    <property type="match status" value="1"/>
</dbReference>
<comment type="caution">
    <text evidence="2">The sequence shown here is derived from an EMBL/GenBank/DDBJ whole genome shotgun (WGS) entry which is preliminary data.</text>
</comment>
<proteinExistence type="predicted"/>
<evidence type="ECO:0000313" key="3">
    <source>
        <dbReference type="Proteomes" id="UP000238034"/>
    </source>
</evidence>
<dbReference type="PANTHER" id="PTHR39200">
    <property type="entry name" value="HYPOTHETICAL EXPORTED PROTEIN"/>
    <property type="match status" value="1"/>
</dbReference>
<organism evidence="2 3">
    <name type="scientific">Arcticibacter pallidicorallinus</name>
    <dbReference type="NCBI Taxonomy" id="1259464"/>
    <lineage>
        <taxon>Bacteria</taxon>
        <taxon>Pseudomonadati</taxon>
        <taxon>Bacteroidota</taxon>
        <taxon>Sphingobacteriia</taxon>
        <taxon>Sphingobacteriales</taxon>
        <taxon>Sphingobacteriaceae</taxon>
        <taxon>Arcticibacter</taxon>
    </lineage>
</organism>
<gene>
    <name evidence="2" type="ORF">B0I27_107177</name>
</gene>
<name>A0A2T0U109_9SPHI</name>
<dbReference type="AlphaFoldDB" id="A0A2T0U109"/>
<dbReference type="Pfam" id="PF10988">
    <property type="entry name" value="DUF2807"/>
    <property type="match status" value="1"/>
</dbReference>
<dbReference type="EMBL" id="PVTH01000007">
    <property type="protein sequence ID" value="PRY51589.1"/>
    <property type="molecule type" value="Genomic_DNA"/>
</dbReference>
<dbReference type="OrthoDB" id="1150922at2"/>
<reference evidence="2 3" key="1">
    <citation type="submission" date="2018-03" db="EMBL/GenBank/DDBJ databases">
        <title>Genomic Encyclopedia of Type Strains, Phase III (KMG-III): the genomes of soil and plant-associated and newly described type strains.</title>
        <authorList>
            <person name="Whitman W."/>
        </authorList>
    </citation>
    <scope>NUCLEOTIDE SEQUENCE [LARGE SCALE GENOMIC DNA]</scope>
    <source>
        <strain evidence="2 3">CGMCC 1.9313</strain>
    </source>
</reference>
<dbReference type="RefSeq" id="WP_106293975.1">
    <property type="nucleotide sequence ID" value="NZ_PVTH01000007.1"/>
</dbReference>
<feature type="domain" description="Putative auto-transporter adhesin head GIN" evidence="1">
    <location>
        <begin position="46"/>
        <end position="210"/>
    </location>
</feature>
<dbReference type="InterPro" id="IPR021255">
    <property type="entry name" value="DUF2807"/>
</dbReference>